<feature type="compositionally biased region" description="Basic and acidic residues" evidence="1">
    <location>
        <begin position="250"/>
        <end position="269"/>
    </location>
</feature>
<feature type="compositionally biased region" description="Basic and acidic residues" evidence="1">
    <location>
        <begin position="278"/>
        <end position="311"/>
    </location>
</feature>
<dbReference type="EMBL" id="JACVVK020000009">
    <property type="protein sequence ID" value="KAK7505750.1"/>
    <property type="molecule type" value="Genomic_DNA"/>
</dbReference>
<feature type="compositionally biased region" description="Basic and acidic residues" evidence="1">
    <location>
        <begin position="211"/>
        <end position="225"/>
    </location>
</feature>
<dbReference type="Proteomes" id="UP001519460">
    <property type="component" value="Unassembled WGS sequence"/>
</dbReference>
<protein>
    <submittedName>
        <fullName evidence="2">Uncharacterized protein</fullName>
    </submittedName>
</protein>
<accession>A0ABD0M1Y9</accession>
<feature type="region of interest" description="Disordered" evidence="1">
    <location>
        <begin position="171"/>
        <end position="312"/>
    </location>
</feature>
<sequence length="335" mass="35983">MCANNLLTDAPAAVLPVYLASRLDLVDLPSRETVTYKLEAACCEGDPSCEDANGLEASSGLDVSDEKCSLLCEERRHIYASAEEADESSELQGQKECHLSDEETENKVCESVYAEIDDSGLPRYTDIFKEPGGGGEEDPFMRATAPPLYDTRAEGTPACEPNDTNVKEVLQGTADILERESQENNGADEGEAAASEDKEYYNVASKPSDTSVREDAVLNLTKDDPAVVSAGSPPSPKSLPQKNSASCDENGDKPSPDQDSKTSPEKKGSVYEQLAQNTDKDTHEYQRLSKDSASKDSSQPDERANRAEKDVCAVNGDSPNVQIAANGHIDSTAEC</sequence>
<reference evidence="2 3" key="1">
    <citation type="journal article" date="2023" name="Sci. Data">
        <title>Genome assembly of the Korean intertidal mud-creeper Batillaria attramentaria.</title>
        <authorList>
            <person name="Patra A.K."/>
            <person name="Ho P.T."/>
            <person name="Jun S."/>
            <person name="Lee S.J."/>
            <person name="Kim Y."/>
            <person name="Won Y.J."/>
        </authorList>
    </citation>
    <scope>NUCLEOTIDE SEQUENCE [LARGE SCALE GENOMIC DNA]</scope>
    <source>
        <strain evidence="2">Wonlab-2016</strain>
    </source>
</reference>
<evidence type="ECO:0000313" key="3">
    <source>
        <dbReference type="Proteomes" id="UP001519460"/>
    </source>
</evidence>
<evidence type="ECO:0000256" key="1">
    <source>
        <dbReference type="SAM" id="MobiDB-lite"/>
    </source>
</evidence>
<comment type="caution">
    <text evidence="2">The sequence shown here is derived from an EMBL/GenBank/DDBJ whole genome shotgun (WGS) entry which is preliminary data.</text>
</comment>
<dbReference type="AlphaFoldDB" id="A0ABD0M1Y9"/>
<proteinExistence type="predicted"/>
<evidence type="ECO:0000313" key="2">
    <source>
        <dbReference type="EMBL" id="KAK7505750.1"/>
    </source>
</evidence>
<keyword evidence="3" id="KW-1185">Reference proteome</keyword>
<organism evidence="2 3">
    <name type="scientific">Batillaria attramentaria</name>
    <dbReference type="NCBI Taxonomy" id="370345"/>
    <lineage>
        <taxon>Eukaryota</taxon>
        <taxon>Metazoa</taxon>
        <taxon>Spiralia</taxon>
        <taxon>Lophotrochozoa</taxon>
        <taxon>Mollusca</taxon>
        <taxon>Gastropoda</taxon>
        <taxon>Caenogastropoda</taxon>
        <taxon>Sorbeoconcha</taxon>
        <taxon>Cerithioidea</taxon>
        <taxon>Batillariidae</taxon>
        <taxon>Batillaria</taxon>
    </lineage>
</organism>
<name>A0ABD0M1Y9_9CAEN</name>
<feature type="region of interest" description="Disordered" evidence="1">
    <location>
        <begin position="147"/>
        <end position="166"/>
    </location>
</feature>
<gene>
    <name evidence="2" type="ORF">BaRGS_00003021</name>
</gene>